<dbReference type="EMBL" id="LHZX01000221">
    <property type="protein sequence ID" value="KXV70533.1"/>
    <property type="molecule type" value="Genomic_DNA"/>
</dbReference>
<evidence type="ECO:0000313" key="3">
    <source>
        <dbReference type="Proteomes" id="UP000075377"/>
    </source>
</evidence>
<protein>
    <submittedName>
        <fullName evidence="2">Uncharacterized protein</fullName>
    </submittedName>
</protein>
<organism evidence="2 3">
    <name type="scientific">Acetobacter malorum</name>
    <dbReference type="NCBI Taxonomy" id="178901"/>
    <lineage>
        <taxon>Bacteria</taxon>
        <taxon>Pseudomonadati</taxon>
        <taxon>Pseudomonadota</taxon>
        <taxon>Alphaproteobacteria</taxon>
        <taxon>Acetobacterales</taxon>
        <taxon>Acetobacteraceae</taxon>
        <taxon>Acetobacter</taxon>
    </lineage>
</organism>
<reference evidence="2 3" key="1">
    <citation type="submission" date="2015-06" db="EMBL/GenBank/DDBJ databases">
        <title>Improved classification and identification of acetic acid bacteria using matrix-assisted laser desorption/ionization time-of-flight mass spectrometry; Gluconobacter nephelii and Gluconobacter uchimurae are later heterotypic synonyms of Gluconobacter japonicus and Gluconobacter oxydans, respectively.</title>
        <authorList>
            <person name="Li L."/>
            <person name="Cleenwerck I."/>
            <person name="De Vuyst L."/>
            <person name="Vandamme P."/>
        </authorList>
    </citation>
    <scope>NUCLEOTIDE SEQUENCE [LARGE SCALE GENOMIC DNA]</scope>
    <source>
        <strain evidence="2 3">LMG 1699</strain>
    </source>
</reference>
<comment type="caution">
    <text evidence="2">The sequence shown here is derived from an EMBL/GenBank/DDBJ whole genome shotgun (WGS) entry which is preliminary data.</text>
</comment>
<evidence type="ECO:0000313" key="2">
    <source>
        <dbReference type="EMBL" id="KXV70533.1"/>
    </source>
</evidence>
<feature type="compositionally biased region" description="Basic and acidic residues" evidence="1">
    <location>
        <begin position="1"/>
        <end position="18"/>
    </location>
</feature>
<proteinExistence type="predicted"/>
<feature type="region of interest" description="Disordered" evidence="1">
    <location>
        <begin position="1"/>
        <end position="20"/>
    </location>
</feature>
<gene>
    <name evidence="2" type="ORF">AD951_02690</name>
</gene>
<accession>A0A149URU4</accession>
<dbReference type="PATRIC" id="fig|178901.14.peg.2335"/>
<sequence>MIPPRETDMTTQEDRDTKTPMPIDRIIEKARAYQFEDATGLVNLGDLLERQHAAIRAAHRFFREAMPQINIKSSAMDANAIDAWNKAEIAIGRAML</sequence>
<dbReference type="AlphaFoldDB" id="A0A149URU4"/>
<evidence type="ECO:0000256" key="1">
    <source>
        <dbReference type="SAM" id="MobiDB-lite"/>
    </source>
</evidence>
<name>A0A149URU4_9PROT</name>
<dbReference type="Proteomes" id="UP000075377">
    <property type="component" value="Unassembled WGS sequence"/>
</dbReference>